<reference evidence="14" key="1">
    <citation type="submission" date="2016-05" db="EMBL/GenBank/DDBJ databases">
        <title>Comparative genomics of biotechnologically important yeasts.</title>
        <authorList>
            <consortium name="DOE Joint Genome Institute"/>
            <person name="Riley R."/>
            <person name="Haridas S."/>
            <person name="Wolfe K.H."/>
            <person name="Lopes M.R."/>
            <person name="Hittinger C.T."/>
            <person name="Goker M."/>
            <person name="Salamov A."/>
            <person name="Wisecaver J."/>
            <person name="Long T.M."/>
            <person name="Aerts A.L."/>
            <person name="Barry K."/>
            <person name="Choi C."/>
            <person name="Clum A."/>
            <person name="Coughlan A.Y."/>
            <person name="Deshpande S."/>
            <person name="Douglass A.P."/>
            <person name="Hanson S.J."/>
            <person name="Klenk H.-P."/>
            <person name="Labutti K."/>
            <person name="Lapidus A."/>
            <person name="Lindquist E."/>
            <person name="Lipzen A."/>
            <person name="Meier-Kolthoff J.P."/>
            <person name="Ohm R.A."/>
            <person name="Otillar R.P."/>
            <person name="Pangilinan J."/>
            <person name="Peng Y."/>
            <person name="Rokas A."/>
            <person name="Rosa C.A."/>
            <person name="Scheuner C."/>
            <person name="Sibirny A.A."/>
            <person name="Slot J.C."/>
            <person name="Stielow J.B."/>
            <person name="Sun H."/>
            <person name="Kurtzman C.P."/>
            <person name="Blackwell M."/>
            <person name="Grigoriev I.V."/>
            <person name="Jeffries T.W."/>
        </authorList>
    </citation>
    <scope>NUCLEOTIDE SEQUENCE [LARGE SCALE GENOMIC DNA]</scope>
    <source>
        <strain evidence="14">DSM 1968</strain>
    </source>
</reference>
<evidence type="ECO:0000256" key="2">
    <source>
        <dbReference type="ARBA" id="ARBA00010876"/>
    </source>
</evidence>
<dbReference type="InterPro" id="IPR006224">
    <property type="entry name" value="PsdUridine_synth_RluA-like_CS"/>
</dbReference>
<dbReference type="STRING" id="1344418.A0A1D2VDI4"/>
<sequence>MSLPTKFSTFIPILYDCKNYLIVNKPPFLYSQPPDTSNAYFKRHKRFFDPGIQTRDQFKDFVLNEKCLIPLLYHQHFLGNFEDSDSFQNINDKDLMLKELQPINRLDYNVSGALIISKNNITTSKFNRNLVKGGNSGHLIKRKYIAAVEIIDKNFDSSSLRHLKFLNPQNTLGLIDLPIDNKPSSTKFKILNSNCMILELLTGRKHQIRKHLNYINYNILGDKKYSLPLSYKNNYSIYNQKFNSANLLSAHHISPPFPQQIALHSAFSLTQVGLTQVKTYAPLIWNFDNVWKDLIPKKTTKNKPKGDLPSWIKQELNEL</sequence>
<comment type="catalytic activity">
    <reaction evidence="5">
        <text>uridine(2819) in 21S rRNA = pseudouridine(2819) in 21S rRNA</text>
        <dbReference type="Rhea" id="RHEA:42556"/>
        <dbReference type="Rhea" id="RHEA-COMP:10113"/>
        <dbReference type="Rhea" id="RHEA-COMP:10114"/>
        <dbReference type="ChEBI" id="CHEBI:65314"/>
        <dbReference type="ChEBI" id="CHEBI:65315"/>
        <dbReference type="EC" id="5.4.99.43"/>
    </reaction>
</comment>
<evidence type="ECO:0000259" key="12">
    <source>
        <dbReference type="Pfam" id="PF00849"/>
    </source>
</evidence>
<dbReference type="GeneID" id="30967311"/>
<comment type="subcellular location">
    <subcellularLocation>
        <location evidence="1">Mitochondrion</location>
    </subcellularLocation>
</comment>
<evidence type="ECO:0000256" key="6">
    <source>
        <dbReference type="ARBA" id="ARBA00037513"/>
    </source>
</evidence>
<dbReference type="Proteomes" id="UP000095038">
    <property type="component" value="Unassembled WGS sequence"/>
</dbReference>
<protein>
    <recommendedName>
        <fullName evidence="8">21S rRNA pseudouridine(2819) synthase</fullName>
        <ecNumber evidence="7">5.4.99.43</ecNumber>
    </recommendedName>
    <alternativeName>
        <fullName evidence="10">Pseudouridine synthase 5</fullName>
    </alternativeName>
    <alternativeName>
        <fullName evidence="9">Pseudouridylate synthase PUS5</fullName>
    </alternativeName>
    <alternativeName>
        <fullName evidence="11">Uracil hydrolyase PUS5</fullName>
    </alternativeName>
</protein>
<dbReference type="Gene3D" id="3.30.2350.10">
    <property type="entry name" value="Pseudouridine synthase"/>
    <property type="match status" value="1"/>
</dbReference>
<evidence type="ECO:0000256" key="10">
    <source>
        <dbReference type="ARBA" id="ARBA00041978"/>
    </source>
</evidence>
<dbReference type="FunCoup" id="A0A1D2VDI4">
    <property type="interactions" value="99"/>
</dbReference>
<dbReference type="AlphaFoldDB" id="A0A1D2VDI4"/>
<dbReference type="InterPro" id="IPR006145">
    <property type="entry name" value="PsdUridine_synth_RsuA/RluA"/>
</dbReference>
<proteinExistence type="inferred from homology"/>
<dbReference type="OrthoDB" id="428658at2759"/>
<evidence type="ECO:0000256" key="9">
    <source>
        <dbReference type="ARBA" id="ARBA00041561"/>
    </source>
</evidence>
<dbReference type="PANTHER" id="PTHR21600">
    <property type="entry name" value="MITOCHONDRIAL RNA PSEUDOURIDINE SYNTHASE"/>
    <property type="match status" value="1"/>
</dbReference>
<evidence type="ECO:0000256" key="8">
    <source>
        <dbReference type="ARBA" id="ARBA00040626"/>
    </source>
</evidence>
<dbReference type="RefSeq" id="XP_020045877.1">
    <property type="nucleotide sequence ID" value="XM_020193675.1"/>
</dbReference>
<keyword evidence="3" id="KW-0496">Mitochondrion</keyword>
<evidence type="ECO:0000256" key="3">
    <source>
        <dbReference type="ARBA" id="ARBA00023128"/>
    </source>
</evidence>
<accession>A0A1D2VDI4</accession>
<dbReference type="CDD" id="cd02869">
    <property type="entry name" value="PseudoU_synth_RluA_like"/>
    <property type="match status" value="1"/>
</dbReference>
<evidence type="ECO:0000256" key="5">
    <source>
        <dbReference type="ARBA" id="ARBA00036927"/>
    </source>
</evidence>
<dbReference type="GO" id="GO:0160143">
    <property type="term" value="F:21S rRNA pseudouridine(2819) synthase activity"/>
    <property type="evidence" value="ECO:0007669"/>
    <property type="project" value="UniProtKB-EC"/>
</dbReference>
<dbReference type="GO" id="GO:0000455">
    <property type="term" value="P:enzyme-directed rRNA pseudouridine synthesis"/>
    <property type="evidence" value="ECO:0007669"/>
    <property type="project" value="TreeGrafter"/>
</dbReference>
<keyword evidence="4" id="KW-0413">Isomerase</keyword>
<evidence type="ECO:0000256" key="4">
    <source>
        <dbReference type="ARBA" id="ARBA00023235"/>
    </source>
</evidence>
<dbReference type="SUPFAM" id="SSF55120">
    <property type="entry name" value="Pseudouridine synthase"/>
    <property type="match status" value="1"/>
</dbReference>
<dbReference type="InParanoid" id="A0A1D2VDI4"/>
<evidence type="ECO:0000313" key="14">
    <source>
        <dbReference type="Proteomes" id="UP000095038"/>
    </source>
</evidence>
<keyword evidence="14" id="KW-1185">Reference proteome</keyword>
<dbReference type="InterPro" id="IPR020103">
    <property type="entry name" value="PsdUridine_synth_cat_dom_sf"/>
</dbReference>
<gene>
    <name evidence="13" type="ORF">ASCRUDRAFT_76950</name>
</gene>
<dbReference type="GO" id="GO:0003723">
    <property type="term" value="F:RNA binding"/>
    <property type="evidence" value="ECO:0007669"/>
    <property type="project" value="InterPro"/>
</dbReference>
<comment type="similarity">
    <text evidence="2">Belongs to the pseudouridine synthase RluA family.</text>
</comment>
<dbReference type="PROSITE" id="PS01129">
    <property type="entry name" value="PSI_RLU"/>
    <property type="match status" value="1"/>
</dbReference>
<dbReference type="EC" id="5.4.99.43" evidence="7"/>
<feature type="domain" description="Pseudouridine synthase RsuA/RluA-like" evidence="12">
    <location>
        <begin position="19"/>
        <end position="213"/>
    </location>
</feature>
<dbReference type="InterPro" id="IPR050188">
    <property type="entry name" value="RluA_PseudoU_synthase"/>
</dbReference>
<evidence type="ECO:0000313" key="13">
    <source>
        <dbReference type="EMBL" id="ODV59570.1"/>
    </source>
</evidence>
<organism evidence="13 14">
    <name type="scientific">Ascoidea rubescens DSM 1968</name>
    <dbReference type="NCBI Taxonomy" id="1344418"/>
    <lineage>
        <taxon>Eukaryota</taxon>
        <taxon>Fungi</taxon>
        <taxon>Dikarya</taxon>
        <taxon>Ascomycota</taxon>
        <taxon>Saccharomycotina</taxon>
        <taxon>Saccharomycetes</taxon>
        <taxon>Ascoideaceae</taxon>
        <taxon>Ascoidea</taxon>
    </lineage>
</organism>
<evidence type="ECO:0000256" key="7">
    <source>
        <dbReference type="ARBA" id="ARBA00038947"/>
    </source>
</evidence>
<evidence type="ECO:0000256" key="11">
    <source>
        <dbReference type="ARBA" id="ARBA00042700"/>
    </source>
</evidence>
<dbReference type="GO" id="GO:0005739">
    <property type="term" value="C:mitochondrion"/>
    <property type="evidence" value="ECO:0007669"/>
    <property type="project" value="UniProtKB-SubCell"/>
</dbReference>
<dbReference type="EMBL" id="KV454485">
    <property type="protein sequence ID" value="ODV59570.1"/>
    <property type="molecule type" value="Genomic_DNA"/>
</dbReference>
<evidence type="ECO:0000256" key="1">
    <source>
        <dbReference type="ARBA" id="ARBA00004173"/>
    </source>
</evidence>
<dbReference type="Pfam" id="PF00849">
    <property type="entry name" value="PseudoU_synth_2"/>
    <property type="match status" value="1"/>
</dbReference>
<dbReference type="PANTHER" id="PTHR21600:SF81">
    <property type="entry name" value="21S RRNA PSEUDOURIDINE(2819) SYNTHASE"/>
    <property type="match status" value="1"/>
</dbReference>
<name>A0A1D2VDI4_9ASCO</name>
<comment type="function">
    <text evidence="6">Pseudouridylate synthase responsible for the pseudouridine-2819 formation in mitochondrial 21S rRNA. May modulate the efficiency or the fidelity of the mitochondrial translation machinery.</text>
</comment>